<dbReference type="AlphaFoldDB" id="A0A8H5ZNX1"/>
<name>A0A8H5ZNX1_COCSA</name>
<organism evidence="2 3">
    <name type="scientific">Cochliobolus sativus</name>
    <name type="common">Common root rot and spot blotch fungus</name>
    <name type="synonym">Bipolaris sorokiniana</name>
    <dbReference type="NCBI Taxonomy" id="45130"/>
    <lineage>
        <taxon>Eukaryota</taxon>
        <taxon>Fungi</taxon>
        <taxon>Dikarya</taxon>
        <taxon>Ascomycota</taxon>
        <taxon>Pezizomycotina</taxon>
        <taxon>Dothideomycetes</taxon>
        <taxon>Pleosporomycetidae</taxon>
        <taxon>Pleosporales</taxon>
        <taxon>Pleosporineae</taxon>
        <taxon>Pleosporaceae</taxon>
        <taxon>Bipolaris</taxon>
    </lineage>
</organism>
<feature type="signal peptide" evidence="1">
    <location>
        <begin position="1"/>
        <end position="22"/>
    </location>
</feature>
<evidence type="ECO:0000313" key="2">
    <source>
        <dbReference type="EMBL" id="KAF5852354.1"/>
    </source>
</evidence>
<dbReference type="Proteomes" id="UP000624244">
    <property type="component" value="Unassembled WGS sequence"/>
</dbReference>
<comment type="caution">
    <text evidence="2">The sequence shown here is derived from an EMBL/GenBank/DDBJ whole genome shotgun (WGS) entry which is preliminary data.</text>
</comment>
<proteinExistence type="predicted"/>
<protein>
    <submittedName>
        <fullName evidence="2">Uncharacterized protein</fullName>
    </submittedName>
</protein>
<feature type="chain" id="PRO_5034916886" evidence="1">
    <location>
        <begin position="23"/>
        <end position="217"/>
    </location>
</feature>
<keyword evidence="1" id="KW-0732">Signal</keyword>
<sequence length="217" mass="24100">MPTPRRKCTLLLLADTIGVESAGPFCQTTPCSYMYLATESPWNNTCRPDMCLWHYARHEYSLGTGGSAELPLHWNKPGPAKPSVATLLMRIRNLGWDTILRGQYIVVCSSGRTVHVVLLVVCRRNATRPVLHLDGCPGHGLPVTIAVLPASGAWHLGSSCGACAPVRIWGWFFHFHFHSELLRFHSSMEPPLERRSCASPQVPTNTCMHTHTHTKLP</sequence>
<gene>
    <name evidence="2" type="ORF">GGP41_007749</name>
</gene>
<reference evidence="2" key="1">
    <citation type="submission" date="2019-11" db="EMBL/GenBank/DDBJ databases">
        <title>Bipolaris sorokiniana Genome sequencing.</title>
        <authorList>
            <person name="Wang H."/>
        </authorList>
    </citation>
    <scope>NUCLEOTIDE SEQUENCE</scope>
</reference>
<evidence type="ECO:0000313" key="3">
    <source>
        <dbReference type="Proteomes" id="UP000624244"/>
    </source>
</evidence>
<dbReference type="EMBL" id="WNKQ01000003">
    <property type="protein sequence ID" value="KAF5852354.1"/>
    <property type="molecule type" value="Genomic_DNA"/>
</dbReference>
<accession>A0A8H5ZNX1</accession>
<evidence type="ECO:0000256" key="1">
    <source>
        <dbReference type="SAM" id="SignalP"/>
    </source>
</evidence>